<reference evidence="5" key="1">
    <citation type="submission" date="2016-11" db="EMBL/GenBank/DDBJ databases">
        <authorList>
            <person name="Varghese N."/>
            <person name="Submissions S."/>
        </authorList>
    </citation>
    <scope>NUCLEOTIDE SEQUENCE [LARGE SCALE GENOMIC DNA]</scope>
    <source>
        <strain evidence="5">DSM 9756</strain>
    </source>
</reference>
<evidence type="ECO:0000313" key="5">
    <source>
        <dbReference type="Proteomes" id="UP000184076"/>
    </source>
</evidence>
<dbReference type="Gene3D" id="6.10.20.100">
    <property type="match status" value="1"/>
</dbReference>
<name>A0A1M5ER15_9BACT</name>
<dbReference type="Gene3D" id="3.40.50.11740">
    <property type="entry name" value="HypD, alpha/beta domain 2"/>
    <property type="match status" value="2"/>
</dbReference>
<dbReference type="GO" id="GO:0070025">
    <property type="term" value="F:carbon monoxide binding"/>
    <property type="evidence" value="ECO:0007669"/>
    <property type="project" value="TreeGrafter"/>
</dbReference>
<comment type="similarity">
    <text evidence="1">Belongs to the HypD family.</text>
</comment>
<dbReference type="InterPro" id="IPR042243">
    <property type="entry name" value="HypD_1"/>
</dbReference>
<dbReference type="AlphaFoldDB" id="A0A1M5ER15"/>
<evidence type="ECO:0000256" key="1">
    <source>
        <dbReference type="ARBA" id="ARBA00007888"/>
    </source>
</evidence>
<evidence type="ECO:0000256" key="2">
    <source>
        <dbReference type="ARBA" id="ARBA00022723"/>
    </source>
</evidence>
<dbReference type="InterPro" id="IPR002780">
    <property type="entry name" value="Hyd_form_HypD"/>
</dbReference>
<evidence type="ECO:0000256" key="3">
    <source>
        <dbReference type="ARBA" id="ARBA00023004"/>
    </source>
</evidence>
<sequence length="366" mass="40152">MALKYIDEFRDGELARAVLQRLKTRCRDLGPMRFMEICGTHTVSIFRSGLRDLLPPNVELISGPGCPVCVTANGDIDRAIWFAGRPDVIVTTFGDLLRVPGSRSSLLQERGNGADVRMVYASFDAVQIAKENPDKQVVFIGIGFETTAPTVAAAVQMAARDGVDNFSVFSAHKVLPPVMEALLESENLLLDGFLCPGHVTTVIGAKAYQAVAERYRLSCVVTGFEPLDILQGLTLLVEQRAEGKPSVEIQYRRGVTWEGNPTAQKLMAEIFEPADAVWRGLGKIPGSGLALRPQWARFDAARRFDLPPMEGKEDPACRCGDVLRGALRPPQCPLFRKVCTPQNPKGPCMVSSEGTCGAYYRYFRES</sequence>
<protein>
    <submittedName>
        <fullName evidence="4">Hydrogenase expression/formation protein HypD</fullName>
    </submittedName>
</protein>
<keyword evidence="3" id="KW-0408">Iron</keyword>
<proteinExistence type="inferred from homology"/>
<keyword evidence="2" id="KW-0479">Metal-binding</keyword>
<accession>A0A1M5ER15</accession>
<dbReference type="GO" id="GO:0051539">
    <property type="term" value="F:4 iron, 4 sulfur cluster binding"/>
    <property type="evidence" value="ECO:0007669"/>
    <property type="project" value="TreeGrafter"/>
</dbReference>
<dbReference type="GO" id="GO:0051604">
    <property type="term" value="P:protein maturation"/>
    <property type="evidence" value="ECO:0007669"/>
    <property type="project" value="TreeGrafter"/>
</dbReference>
<dbReference type="Pfam" id="PF01924">
    <property type="entry name" value="HypD"/>
    <property type="match status" value="1"/>
</dbReference>
<organism evidence="4 5">
    <name type="scientific">Desulfacinum infernum DSM 9756</name>
    <dbReference type="NCBI Taxonomy" id="1121391"/>
    <lineage>
        <taxon>Bacteria</taxon>
        <taxon>Pseudomonadati</taxon>
        <taxon>Thermodesulfobacteriota</taxon>
        <taxon>Syntrophobacteria</taxon>
        <taxon>Syntrophobacterales</taxon>
        <taxon>Syntrophobacteraceae</taxon>
        <taxon>Desulfacinum</taxon>
    </lineage>
</organism>
<dbReference type="NCBIfam" id="TIGR00075">
    <property type="entry name" value="hypD"/>
    <property type="match status" value="1"/>
</dbReference>
<dbReference type="PIRSF" id="PIRSF005622">
    <property type="entry name" value="Hydrgn_mat_hypD"/>
    <property type="match status" value="1"/>
</dbReference>
<dbReference type="EMBL" id="FQVB01000028">
    <property type="protein sequence ID" value="SHF81617.1"/>
    <property type="molecule type" value="Genomic_DNA"/>
</dbReference>
<dbReference type="RefSeq" id="WP_073040354.1">
    <property type="nucleotide sequence ID" value="NZ_FQVB01000028.1"/>
</dbReference>
<dbReference type="PANTHER" id="PTHR30149:SF0">
    <property type="entry name" value="HYDROGENASE MATURATION FACTOR HYPD"/>
    <property type="match status" value="1"/>
</dbReference>
<dbReference type="OrthoDB" id="9770424at2"/>
<evidence type="ECO:0000313" key="4">
    <source>
        <dbReference type="EMBL" id="SHF81617.1"/>
    </source>
</evidence>
<keyword evidence="5" id="KW-1185">Reference proteome</keyword>
<gene>
    <name evidence="4" type="ORF">SAMN02745206_02708</name>
</gene>
<dbReference type="GO" id="GO:0005506">
    <property type="term" value="F:iron ion binding"/>
    <property type="evidence" value="ECO:0007669"/>
    <property type="project" value="TreeGrafter"/>
</dbReference>
<dbReference type="InterPro" id="IPR042244">
    <property type="entry name" value="HypD_2_sf"/>
</dbReference>
<dbReference type="STRING" id="1121391.SAMN02745206_02708"/>
<dbReference type="PANTHER" id="PTHR30149">
    <property type="entry name" value="HYDROGENASE PROTEIN ASSEMBLY PROTEIN HYPD"/>
    <property type="match status" value="1"/>
</dbReference>
<dbReference type="Proteomes" id="UP000184076">
    <property type="component" value="Unassembled WGS sequence"/>
</dbReference>